<proteinExistence type="predicted"/>
<gene>
    <name evidence="1" type="ORF">LCGC14_1027180</name>
</gene>
<dbReference type="AlphaFoldDB" id="A0A0F9R1N4"/>
<protein>
    <submittedName>
        <fullName evidence="1">Uncharacterized protein</fullName>
    </submittedName>
</protein>
<dbReference type="EMBL" id="LAZR01004142">
    <property type="protein sequence ID" value="KKN11378.1"/>
    <property type="molecule type" value="Genomic_DNA"/>
</dbReference>
<evidence type="ECO:0000313" key="1">
    <source>
        <dbReference type="EMBL" id="KKN11378.1"/>
    </source>
</evidence>
<comment type="caution">
    <text evidence="1">The sequence shown here is derived from an EMBL/GenBank/DDBJ whole genome shotgun (WGS) entry which is preliminary data.</text>
</comment>
<organism evidence="1">
    <name type="scientific">marine sediment metagenome</name>
    <dbReference type="NCBI Taxonomy" id="412755"/>
    <lineage>
        <taxon>unclassified sequences</taxon>
        <taxon>metagenomes</taxon>
        <taxon>ecological metagenomes</taxon>
    </lineage>
</organism>
<name>A0A0F9R1N4_9ZZZZ</name>
<sequence length="51" mass="6046">MKKEIKILTQNTCYTTLLVNGKKHIIPTRELEEWVKYFSGSFLDKDKSELK</sequence>
<reference evidence="1" key="1">
    <citation type="journal article" date="2015" name="Nature">
        <title>Complex archaea that bridge the gap between prokaryotes and eukaryotes.</title>
        <authorList>
            <person name="Spang A."/>
            <person name="Saw J.H."/>
            <person name="Jorgensen S.L."/>
            <person name="Zaremba-Niedzwiedzka K."/>
            <person name="Martijn J."/>
            <person name="Lind A.E."/>
            <person name="van Eijk R."/>
            <person name="Schleper C."/>
            <person name="Guy L."/>
            <person name="Ettema T.J."/>
        </authorList>
    </citation>
    <scope>NUCLEOTIDE SEQUENCE</scope>
</reference>
<accession>A0A0F9R1N4</accession>